<feature type="compositionally biased region" description="Low complexity" evidence="2">
    <location>
        <begin position="394"/>
        <end position="406"/>
    </location>
</feature>
<feature type="compositionally biased region" description="Polar residues" evidence="2">
    <location>
        <begin position="486"/>
        <end position="501"/>
    </location>
</feature>
<feature type="compositionally biased region" description="Gly residues" evidence="2">
    <location>
        <begin position="520"/>
        <end position="529"/>
    </location>
</feature>
<feature type="domain" description="C3H1-type" evidence="3">
    <location>
        <begin position="425"/>
        <end position="448"/>
    </location>
</feature>
<dbReference type="InterPro" id="IPR013087">
    <property type="entry name" value="Znf_C2H2_type"/>
</dbReference>
<feature type="region of interest" description="Disordered" evidence="2">
    <location>
        <begin position="478"/>
        <end position="532"/>
    </location>
</feature>
<feature type="region of interest" description="Disordered" evidence="2">
    <location>
        <begin position="447"/>
        <end position="466"/>
    </location>
</feature>
<feature type="zinc finger region" description="C3H1-type" evidence="1">
    <location>
        <begin position="425"/>
        <end position="448"/>
    </location>
</feature>
<feature type="compositionally biased region" description="Basic and acidic residues" evidence="2">
    <location>
        <begin position="41"/>
        <end position="54"/>
    </location>
</feature>
<dbReference type="AlphaFoldDB" id="A0A0G4GNI0"/>
<dbReference type="VEuPathDB" id="CryptoDB:Cvel_22644"/>
<feature type="region of interest" description="Disordered" evidence="2">
    <location>
        <begin position="286"/>
        <end position="352"/>
    </location>
</feature>
<feature type="region of interest" description="Disordered" evidence="2">
    <location>
        <begin position="608"/>
        <end position="633"/>
    </location>
</feature>
<dbReference type="GO" id="GO:0008270">
    <property type="term" value="F:zinc ion binding"/>
    <property type="evidence" value="ECO:0007669"/>
    <property type="project" value="UniProtKB-KW"/>
</dbReference>
<keyword evidence="1" id="KW-0863">Zinc-finger</keyword>
<dbReference type="PROSITE" id="PS00028">
    <property type="entry name" value="ZINC_FINGER_C2H2_1"/>
    <property type="match status" value="1"/>
</dbReference>
<feature type="compositionally biased region" description="Basic and acidic residues" evidence="2">
    <location>
        <begin position="218"/>
        <end position="229"/>
    </location>
</feature>
<gene>
    <name evidence="4" type="ORF">Cvel_22644</name>
</gene>
<feature type="region of interest" description="Disordered" evidence="2">
    <location>
        <begin position="380"/>
        <end position="406"/>
    </location>
</feature>
<evidence type="ECO:0000256" key="2">
    <source>
        <dbReference type="SAM" id="MobiDB-lite"/>
    </source>
</evidence>
<feature type="region of interest" description="Disordered" evidence="2">
    <location>
        <begin position="1"/>
        <end position="95"/>
    </location>
</feature>
<name>A0A0G4GNI0_9ALVE</name>
<evidence type="ECO:0000256" key="1">
    <source>
        <dbReference type="PROSITE-ProRule" id="PRU00723"/>
    </source>
</evidence>
<feature type="region of interest" description="Disordered" evidence="2">
    <location>
        <begin position="108"/>
        <end position="132"/>
    </location>
</feature>
<proteinExistence type="predicted"/>
<protein>
    <recommendedName>
        <fullName evidence="3">C3H1-type domain-containing protein</fullName>
    </recommendedName>
</protein>
<keyword evidence="1" id="KW-0862">Zinc</keyword>
<feature type="compositionally biased region" description="Basic and acidic residues" evidence="2">
    <location>
        <begin position="296"/>
        <end position="306"/>
    </location>
</feature>
<organism evidence="4">
    <name type="scientific">Chromera velia CCMP2878</name>
    <dbReference type="NCBI Taxonomy" id="1169474"/>
    <lineage>
        <taxon>Eukaryota</taxon>
        <taxon>Sar</taxon>
        <taxon>Alveolata</taxon>
        <taxon>Colpodellida</taxon>
        <taxon>Chromeraceae</taxon>
        <taxon>Chromera</taxon>
    </lineage>
</organism>
<accession>A0A0G4GNI0</accession>
<sequence length="633" mass="66843">MSSSSSNEKEQAEGEAPPQQLEEQPEREPAAPSSPSQNQETYEKSVRKILKNEQKLFGSHMRHGFIHINEPSQSAEEGDEPGDQGEEAVSGGMAVPQVELRRVKSAHARMVPSRPRGGSQSGGETIEIPSAIERERTLERDRTVDREALDIHVLFYQNRSAAEKGEATTGMVLPASIQGKKALDIVELLRNTSNMSTGSGDGPLDFGPSIRERERKEPALESIREHAGEQEDSPGYRKSIQKDPILPIRQLSANSQNTNAGVIGPSKEMALVRERSAATAALNAAGETVGHASGDPQKEADKEREAGGVVEDPAAPLPASSGTEALFAFPPTTSPGGGQPPLYPTPSPDQAVRAQGFLPHQHQSDKAGLSLHSSVQVPSGVAREVSLQKEKSHASSGKNSSTGSVSRRTYLSFGTTFHERHTCNPCRYEWTKGCHMGVHCRFCHHDDHAPPGSQRVKPDEETLKNSTVKPSIILAQAAQQRKEGTATANTQQPPLVSNSPAPQALPEGPTGYPFYPRAAGGPGFMGGRPGRPAGPTGNPVVDALFRSAEAGPRGYPQGGYPYMGGQGGGPVWGPQSPVGGMPGPYLGAAPMSYGPGIVGDALASVMRGRDGSAEGLGPSDFDASMGGGGNRGY</sequence>
<reference evidence="4" key="1">
    <citation type="submission" date="2014-11" db="EMBL/GenBank/DDBJ databases">
        <authorList>
            <person name="Otto D Thomas"/>
            <person name="Naeem Raeece"/>
        </authorList>
    </citation>
    <scope>NUCLEOTIDE SEQUENCE</scope>
</reference>
<dbReference type="PROSITE" id="PS50103">
    <property type="entry name" value="ZF_C3H1"/>
    <property type="match status" value="1"/>
</dbReference>
<dbReference type="InterPro" id="IPR000571">
    <property type="entry name" value="Znf_CCCH"/>
</dbReference>
<feature type="compositionally biased region" description="Acidic residues" evidence="2">
    <location>
        <begin position="76"/>
        <end position="86"/>
    </location>
</feature>
<keyword evidence="1" id="KW-0479">Metal-binding</keyword>
<evidence type="ECO:0000313" key="4">
    <source>
        <dbReference type="EMBL" id="CEM31655.1"/>
    </source>
</evidence>
<dbReference type="EMBL" id="CDMZ01001377">
    <property type="protein sequence ID" value="CEM31655.1"/>
    <property type="molecule type" value="Genomic_DNA"/>
</dbReference>
<evidence type="ECO:0000259" key="3">
    <source>
        <dbReference type="PROSITE" id="PS50103"/>
    </source>
</evidence>
<feature type="region of interest" description="Disordered" evidence="2">
    <location>
        <begin position="218"/>
        <end position="239"/>
    </location>
</feature>